<sequence>MSTLDKPTETAATIEQPKLSSGATGFFDDLELLKLSQEEMGIQGANEILSRIPVRKPQKHEYFRVRPGDENCFTAVLYEDRETREHYFVAPKMLPLLRAVTDVRSQRWFRSSRSRRWLASSRSSSRAMPPRKVAGRPRL</sequence>
<feature type="region of interest" description="Disordered" evidence="1">
    <location>
        <begin position="120"/>
        <end position="139"/>
    </location>
</feature>
<name>A0AB39XD02_9BRAD</name>
<evidence type="ECO:0000256" key="1">
    <source>
        <dbReference type="SAM" id="MobiDB-lite"/>
    </source>
</evidence>
<proteinExistence type="predicted"/>
<dbReference type="EMBL" id="CP165734">
    <property type="protein sequence ID" value="XDV55740.1"/>
    <property type="molecule type" value="Genomic_DNA"/>
</dbReference>
<evidence type="ECO:0000313" key="2">
    <source>
        <dbReference type="EMBL" id="XDV55740.1"/>
    </source>
</evidence>
<dbReference type="RefSeq" id="WP_369720186.1">
    <property type="nucleotide sequence ID" value="NZ_CP165734.1"/>
</dbReference>
<dbReference type="AlphaFoldDB" id="A0AB39XD02"/>
<accession>A0AB39XD02</accession>
<organism evidence="2">
    <name type="scientific">Bradyrhizobium sp. LLZ17</name>
    <dbReference type="NCBI Taxonomy" id="3239388"/>
    <lineage>
        <taxon>Bacteria</taxon>
        <taxon>Pseudomonadati</taxon>
        <taxon>Pseudomonadota</taxon>
        <taxon>Alphaproteobacteria</taxon>
        <taxon>Hyphomicrobiales</taxon>
        <taxon>Nitrobacteraceae</taxon>
        <taxon>Bradyrhizobium</taxon>
    </lineage>
</organism>
<protein>
    <submittedName>
        <fullName evidence="2">Uncharacterized protein</fullName>
    </submittedName>
</protein>
<reference evidence="2" key="1">
    <citation type="submission" date="2024-08" db="EMBL/GenBank/DDBJ databases">
        <authorList>
            <person name="Chaddad Z."/>
            <person name="Lamrabet M."/>
            <person name="Bouhnik O."/>
            <person name="Alami S."/>
            <person name="Wipf D."/>
            <person name="Courty P.E."/>
            <person name="Missbah El Idrissi M."/>
        </authorList>
    </citation>
    <scope>NUCLEOTIDE SEQUENCE</scope>
    <source>
        <strain evidence="2">LLZ17</strain>
    </source>
</reference>
<gene>
    <name evidence="2" type="ORF">AB8Z38_23660</name>
</gene>